<accession>A0ABD7LJG4</accession>
<gene>
    <name evidence="2" type="ORF">UA18_01366</name>
</gene>
<protein>
    <submittedName>
        <fullName evidence="2">Virulence-associated E family protein</fullName>
    </submittedName>
</protein>
<reference evidence="2 3" key="1">
    <citation type="submission" date="2016-04" db="EMBL/GenBank/DDBJ databases">
        <authorList>
            <person name="Peeters C."/>
        </authorList>
    </citation>
    <scope>NUCLEOTIDE SEQUENCE [LARGE SCALE GENOMIC DNA]</scope>
    <source>
        <strain evidence="2">LMG 29311</strain>
    </source>
</reference>
<dbReference type="EMBL" id="FKJW01000003">
    <property type="protein sequence ID" value="SAK15765.1"/>
    <property type="molecule type" value="Genomic_DNA"/>
</dbReference>
<evidence type="ECO:0000259" key="1">
    <source>
        <dbReference type="Pfam" id="PF13362"/>
    </source>
</evidence>
<evidence type="ECO:0000313" key="3">
    <source>
        <dbReference type="Proteomes" id="UP000196218"/>
    </source>
</evidence>
<dbReference type="Proteomes" id="UP000196218">
    <property type="component" value="Unassembled WGS sequence"/>
</dbReference>
<proteinExistence type="predicted"/>
<feature type="domain" description="Toprim" evidence="1">
    <location>
        <begin position="177"/>
        <end position="261"/>
    </location>
</feature>
<dbReference type="RefSeq" id="WP_088925471.1">
    <property type="nucleotide sequence ID" value="NZ_CADFGW010000008.1"/>
</dbReference>
<name>A0ABD7LJG4_9BURK</name>
<evidence type="ECO:0000313" key="2">
    <source>
        <dbReference type="EMBL" id="SAK15765.1"/>
    </source>
</evidence>
<dbReference type="Pfam" id="PF13362">
    <property type="entry name" value="Toprim_3"/>
    <property type="match status" value="1"/>
</dbReference>
<organism evidence="2 3">
    <name type="scientific">Burkholderia multivorans</name>
    <dbReference type="NCBI Taxonomy" id="87883"/>
    <lineage>
        <taxon>Bacteria</taxon>
        <taxon>Pseudomonadati</taxon>
        <taxon>Pseudomonadota</taxon>
        <taxon>Betaproteobacteria</taxon>
        <taxon>Burkholderiales</taxon>
        <taxon>Burkholderiaceae</taxon>
        <taxon>Burkholderia</taxon>
        <taxon>Burkholderia cepacia complex</taxon>
    </lineage>
</organism>
<comment type="caution">
    <text evidence="2">The sequence shown here is derived from an EMBL/GenBank/DDBJ whole genome shotgun (WGS) entry which is preliminary data.</text>
</comment>
<sequence>MRFADFAAAHGLIIRDLIADGRPHRVPTTDHPRKRNGAYLYDGRTGWVQNWAVHEAAIAFRPGRDEIRPVDVPRRDIQAERRREAERRALAAREAAEIVSRCEHGTHPYLASKGFPSELGLVDTDGRLVIPMRAADDYARVNSVQWINDTGEKKFLPGGAAKGSVFVFGAGREHWFVEGFATGLSVREALNRLYRRARVVVCFSAGNLQHVAALFNGPRYVVADNDASGTGERVARATGLPWTMPPTVGDDANDLHQREGIGALVDLLRHVVKRGREVVA</sequence>
<dbReference type="AlphaFoldDB" id="A0ABD7LJG4"/>
<dbReference type="InterPro" id="IPR006171">
    <property type="entry name" value="TOPRIM_dom"/>
</dbReference>